<comment type="caution">
    <text evidence="7">The sequence shown here is derived from an EMBL/GenBank/DDBJ whole genome shotgun (WGS) entry which is preliminary data.</text>
</comment>
<reference evidence="7 8" key="1">
    <citation type="submission" date="2018-02" db="EMBL/GenBank/DDBJ databases">
        <title>Draft genome of wild Prunus yedoensis var. nudiflora.</title>
        <authorList>
            <person name="Baek S."/>
            <person name="Kim J.-H."/>
            <person name="Choi K."/>
            <person name="Kim G.-B."/>
            <person name="Cho A."/>
            <person name="Jang H."/>
            <person name="Shin C.-H."/>
            <person name="Yu H.-J."/>
            <person name="Mun J.-H."/>
        </authorList>
    </citation>
    <scope>NUCLEOTIDE SEQUENCE [LARGE SCALE GENOMIC DNA]</scope>
    <source>
        <strain evidence="8">cv. Jeju island</strain>
        <tissue evidence="7">Leaf</tissue>
    </source>
</reference>
<dbReference type="Gene3D" id="3.10.20.90">
    <property type="entry name" value="Phosphatidylinositol 3-kinase Catalytic Subunit, Chain A, domain 1"/>
    <property type="match status" value="1"/>
</dbReference>
<dbReference type="GO" id="GO:0043130">
    <property type="term" value="F:ubiquitin binding"/>
    <property type="evidence" value="ECO:0007669"/>
    <property type="project" value="TreeGrafter"/>
</dbReference>
<dbReference type="InterPro" id="IPR050730">
    <property type="entry name" value="UBX_domain-protein"/>
</dbReference>
<protein>
    <submittedName>
        <fullName evidence="7">Plant UBX domain-containing protein 8-like</fullName>
    </submittedName>
</protein>
<dbReference type="PANTHER" id="PTHR23322">
    <property type="entry name" value="FAS-ASSOCIATED PROTEIN"/>
    <property type="match status" value="1"/>
</dbReference>
<dbReference type="InterPro" id="IPR029071">
    <property type="entry name" value="Ubiquitin-like_domsf"/>
</dbReference>
<dbReference type="Gene3D" id="3.40.30.10">
    <property type="entry name" value="Glutaredoxin"/>
    <property type="match status" value="1"/>
</dbReference>
<dbReference type="SUPFAM" id="SSF54236">
    <property type="entry name" value="Ubiquitin-like"/>
    <property type="match status" value="1"/>
</dbReference>
<evidence type="ECO:0000256" key="3">
    <source>
        <dbReference type="ARBA" id="ARBA00022786"/>
    </source>
</evidence>
<dbReference type="GO" id="GO:0004601">
    <property type="term" value="F:peroxidase activity"/>
    <property type="evidence" value="ECO:0007669"/>
    <property type="project" value="UniProtKB-KW"/>
</dbReference>
<dbReference type="SUPFAM" id="SSF52833">
    <property type="entry name" value="Thioredoxin-like"/>
    <property type="match status" value="1"/>
</dbReference>
<feature type="domain" description="UBX" evidence="6">
    <location>
        <begin position="355"/>
        <end position="423"/>
    </location>
</feature>
<dbReference type="PROSITE" id="PS50033">
    <property type="entry name" value="UBX"/>
    <property type="match status" value="1"/>
</dbReference>
<sequence length="438" mass="50981">MELWLLLARLTLEFNGFDRSAEPSYLELCKNWDTEYLDIKPPNWHIILSASRSLFGIVNHAHSIMMLVKGRNQAEHNIIVNGEVAYITILSKAWPDYLSMLLVVVMKHYNSKTSKRWSNILWPSVQVKTNRIWRQNNVEASPNYSSFPFLSSRLTTLSESRHNTAPLYNGDNAAPLYKFLRLGKWGFFDDDIQWNFAKFLVDKGGKVVNRYYPTTLPFSFEDHLYSHASFDPFWDYDPPADVADDDSDDYIDFSEESYHVDVCDDDSEFVGESSHRRPAILKPDISTVINRLMKLVLDREDDARLMRRVAEAEAEDARRRVEEAEVARKKLEEDQEMERPIAIKDTNLPPEPASDYESALNIKVYMPDGSLRRRRFLRTHSLQALFDFIDTCRIVKPGSYVVARLFPWHGYNDHDLALTLNEVVTDQEETFYVKASKW</sequence>
<evidence type="ECO:0000256" key="1">
    <source>
        <dbReference type="ARBA" id="ARBA00006926"/>
    </source>
</evidence>
<dbReference type="InterPro" id="IPR001012">
    <property type="entry name" value="UBX_dom"/>
</dbReference>
<dbReference type="PANTHER" id="PTHR23322:SF93">
    <property type="entry name" value="UBX DOMAIN-CONTAINING PROTEIN 8"/>
    <property type="match status" value="1"/>
</dbReference>
<evidence type="ECO:0000259" key="6">
    <source>
        <dbReference type="PROSITE" id="PS50033"/>
    </source>
</evidence>
<dbReference type="InterPro" id="IPR036249">
    <property type="entry name" value="Thioredoxin-like_sf"/>
</dbReference>
<dbReference type="OrthoDB" id="446890at2759"/>
<gene>
    <name evidence="7" type="ORF">Pyn_30012</name>
</gene>
<evidence type="ECO:0000256" key="4">
    <source>
        <dbReference type="ARBA" id="ARBA00023002"/>
    </source>
</evidence>
<accession>A0A314XPQ4</accession>
<name>A0A314XPQ4_PRUYE</name>
<keyword evidence="3" id="KW-0833">Ubl conjugation pathway</keyword>
<dbReference type="CDD" id="cd01767">
    <property type="entry name" value="UBX"/>
    <property type="match status" value="1"/>
</dbReference>
<dbReference type="PROSITE" id="PS51355">
    <property type="entry name" value="GLUTATHIONE_PEROXID_3"/>
    <property type="match status" value="1"/>
</dbReference>
<dbReference type="Pfam" id="PF00789">
    <property type="entry name" value="UBX"/>
    <property type="match status" value="1"/>
</dbReference>
<keyword evidence="5" id="KW-0175">Coiled coil</keyword>
<evidence type="ECO:0000256" key="5">
    <source>
        <dbReference type="SAM" id="Coils"/>
    </source>
</evidence>
<feature type="coiled-coil region" evidence="5">
    <location>
        <begin position="300"/>
        <end position="334"/>
    </location>
</feature>
<evidence type="ECO:0000313" key="8">
    <source>
        <dbReference type="Proteomes" id="UP000250321"/>
    </source>
</evidence>
<dbReference type="STRING" id="2094558.A0A314XPQ4"/>
<evidence type="ECO:0000313" key="7">
    <source>
        <dbReference type="EMBL" id="PQP93303.1"/>
    </source>
</evidence>
<dbReference type="AlphaFoldDB" id="A0A314XPQ4"/>
<proteinExistence type="inferred from homology"/>
<keyword evidence="8" id="KW-1185">Reference proteome</keyword>
<keyword evidence="4" id="KW-0560">Oxidoreductase</keyword>
<dbReference type="EMBL" id="PJQY01002473">
    <property type="protein sequence ID" value="PQP93303.1"/>
    <property type="molecule type" value="Genomic_DNA"/>
</dbReference>
<keyword evidence="2" id="KW-0575">Peroxidase</keyword>
<dbReference type="GO" id="GO:0006979">
    <property type="term" value="P:response to oxidative stress"/>
    <property type="evidence" value="ECO:0007669"/>
    <property type="project" value="InterPro"/>
</dbReference>
<dbReference type="InterPro" id="IPR000889">
    <property type="entry name" value="Glutathione_peroxidase"/>
</dbReference>
<organism evidence="7 8">
    <name type="scientific">Prunus yedoensis var. nudiflora</name>
    <dbReference type="NCBI Taxonomy" id="2094558"/>
    <lineage>
        <taxon>Eukaryota</taxon>
        <taxon>Viridiplantae</taxon>
        <taxon>Streptophyta</taxon>
        <taxon>Embryophyta</taxon>
        <taxon>Tracheophyta</taxon>
        <taxon>Spermatophyta</taxon>
        <taxon>Magnoliopsida</taxon>
        <taxon>eudicotyledons</taxon>
        <taxon>Gunneridae</taxon>
        <taxon>Pentapetalae</taxon>
        <taxon>rosids</taxon>
        <taxon>fabids</taxon>
        <taxon>Rosales</taxon>
        <taxon>Rosaceae</taxon>
        <taxon>Amygdaloideae</taxon>
        <taxon>Amygdaleae</taxon>
        <taxon>Prunus</taxon>
    </lineage>
</organism>
<evidence type="ECO:0000256" key="2">
    <source>
        <dbReference type="ARBA" id="ARBA00022559"/>
    </source>
</evidence>
<dbReference type="Proteomes" id="UP000250321">
    <property type="component" value="Unassembled WGS sequence"/>
</dbReference>
<comment type="similarity">
    <text evidence="1">Belongs to the glutathione peroxidase family.</text>
</comment>